<evidence type="ECO:0000259" key="9">
    <source>
        <dbReference type="Pfam" id="PF01979"/>
    </source>
</evidence>
<dbReference type="SUPFAM" id="SSF51556">
    <property type="entry name" value="Metallo-dependent hydrolases"/>
    <property type="match status" value="1"/>
</dbReference>
<dbReference type="Pfam" id="PF01979">
    <property type="entry name" value="Amidohydro_1"/>
    <property type="match status" value="1"/>
</dbReference>
<proteinExistence type="inferred from homology"/>
<dbReference type="GO" id="GO:0046872">
    <property type="term" value="F:metal ion binding"/>
    <property type="evidence" value="ECO:0007669"/>
    <property type="project" value="UniProtKB-KW"/>
</dbReference>
<dbReference type="Proteomes" id="UP000199045">
    <property type="component" value="Unassembled WGS sequence"/>
</dbReference>
<organism evidence="10 11">
    <name type="scientific">Chitinophaga filiformis</name>
    <name type="common">Myxococcus filiformis</name>
    <name type="synonym">Flexibacter filiformis</name>
    <dbReference type="NCBI Taxonomy" id="104663"/>
    <lineage>
        <taxon>Bacteria</taxon>
        <taxon>Pseudomonadati</taxon>
        <taxon>Bacteroidota</taxon>
        <taxon>Chitinophagia</taxon>
        <taxon>Chitinophagales</taxon>
        <taxon>Chitinophagaceae</taxon>
        <taxon>Chitinophaga</taxon>
    </lineage>
</organism>
<evidence type="ECO:0000256" key="2">
    <source>
        <dbReference type="ARBA" id="ARBA00022723"/>
    </source>
</evidence>
<dbReference type="PANTHER" id="PTHR11113">
    <property type="entry name" value="N-ACETYLGLUCOSAMINE-6-PHOSPHATE DEACETYLASE"/>
    <property type="match status" value="1"/>
</dbReference>
<dbReference type="InterPro" id="IPR032466">
    <property type="entry name" value="Metal_Hydrolase"/>
</dbReference>
<dbReference type="InterPro" id="IPR011059">
    <property type="entry name" value="Metal-dep_hydrolase_composite"/>
</dbReference>
<evidence type="ECO:0000256" key="1">
    <source>
        <dbReference type="ARBA" id="ARBA00010716"/>
    </source>
</evidence>
<feature type="binding site" evidence="7">
    <location>
        <position position="226"/>
    </location>
    <ligand>
        <name>substrate</name>
    </ligand>
</feature>
<dbReference type="RefSeq" id="WP_089834558.1">
    <property type="nucleotide sequence ID" value="NZ_FNBN01000004.1"/>
</dbReference>
<dbReference type="PANTHER" id="PTHR11113:SF14">
    <property type="entry name" value="N-ACETYLGLUCOSAMINE-6-PHOSPHATE DEACETYLASE"/>
    <property type="match status" value="1"/>
</dbReference>
<evidence type="ECO:0000313" key="11">
    <source>
        <dbReference type="Proteomes" id="UP000199045"/>
    </source>
</evidence>
<evidence type="ECO:0000256" key="6">
    <source>
        <dbReference type="PIRSR" id="PIRSR038994-1"/>
    </source>
</evidence>
<evidence type="ECO:0000256" key="3">
    <source>
        <dbReference type="ARBA" id="ARBA00022801"/>
    </source>
</evidence>
<feature type="binding site" evidence="8">
    <location>
        <position position="215"/>
    </location>
    <ligand>
        <name>Zn(2+)</name>
        <dbReference type="ChEBI" id="CHEBI:29105"/>
    </ligand>
</feature>
<feature type="binding site" evidence="8">
    <location>
        <position position="129"/>
    </location>
    <ligand>
        <name>Zn(2+)</name>
        <dbReference type="ChEBI" id="CHEBI:29105"/>
    </ligand>
</feature>
<dbReference type="InterPro" id="IPR006680">
    <property type="entry name" value="Amidohydro-rel"/>
</dbReference>
<feature type="binding site" evidence="8">
    <location>
        <position position="194"/>
    </location>
    <ligand>
        <name>Zn(2+)</name>
        <dbReference type="ChEBI" id="CHEBI:29105"/>
    </ligand>
</feature>
<dbReference type="AlphaFoldDB" id="A0A1G7UIP5"/>
<keyword evidence="2 8" id="KW-0479">Metal-binding</keyword>
<evidence type="ECO:0000313" key="10">
    <source>
        <dbReference type="EMBL" id="SDG47425.1"/>
    </source>
</evidence>
<accession>A0A1G7UIP5</accession>
<feature type="binding site" evidence="7">
    <location>
        <begin position="218"/>
        <end position="219"/>
    </location>
    <ligand>
        <name>substrate</name>
    </ligand>
</feature>
<feature type="domain" description="Amidohydrolase-related" evidence="9">
    <location>
        <begin position="52"/>
        <end position="357"/>
    </location>
</feature>
<dbReference type="SUPFAM" id="SSF51338">
    <property type="entry name" value="Composite domain of metallo-dependent hydrolases"/>
    <property type="match status" value="1"/>
</dbReference>
<dbReference type="EMBL" id="FNBN01000004">
    <property type="protein sequence ID" value="SDG47425.1"/>
    <property type="molecule type" value="Genomic_DNA"/>
</dbReference>
<dbReference type="GO" id="GO:0008448">
    <property type="term" value="F:N-acetylglucosamine-6-phosphate deacetylase activity"/>
    <property type="evidence" value="ECO:0007669"/>
    <property type="project" value="InterPro"/>
</dbReference>
<dbReference type="STRING" id="104663.SAMN04488121_104395"/>
<protein>
    <submittedName>
        <fullName evidence="10">N-acetylglucosamine 6-phosphate deacetylase</fullName>
    </submittedName>
</protein>
<dbReference type="Gene3D" id="3.20.20.140">
    <property type="entry name" value="Metal-dependent hydrolases"/>
    <property type="match status" value="1"/>
</dbReference>
<comment type="cofactor">
    <cofactor evidence="8">
        <name>a divalent metal cation</name>
        <dbReference type="ChEBI" id="CHEBI:60240"/>
    </cofactor>
    <text evidence="8">Binds 1 divalent metal cation per subunit.</text>
</comment>
<evidence type="ECO:0000256" key="4">
    <source>
        <dbReference type="ARBA" id="ARBA00023277"/>
    </source>
</evidence>
<dbReference type="PIRSF" id="PIRSF038994">
    <property type="entry name" value="NagA"/>
    <property type="match status" value="1"/>
</dbReference>
<feature type="binding site" evidence="7">
    <location>
        <position position="140"/>
    </location>
    <ligand>
        <name>substrate</name>
    </ligand>
</feature>
<feature type="binding site" evidence="7">
    <location>
        <begin position="298"/>
        <end position="300"/>
    </location>
    <ligand>
        <name>substrate</name>
    </ligand>
</feature>
<sequence>MLRAYINTRIFTGDLWLDGYAVVTDQGRIQQVLPQAQIPEDAELTDLKGAILAPAFIDLQIYGGNGKLFPLTPDSATLKATYEYSSAGGAAFFMPTIPTHSPEVIRKSIEAVRRYWDEGGKGVLGLHLEGPFINPEKKGAHLTRYIKQPTAADINELLSIGEGIIKMMTLAPERCDPALVKQLQSAGVVVSAGHSNADYATACKSFDNGITTTTHLFNAMSPLQSRAPGMVGAIYDHPSVHGSIVVDGIHVDFNAVRISKKVMGERLFLITDAVVASNEGDYIYVEEPDRYVNAQGVLSGSKLTMHKAVKNCITKVGILPEEALRMASTYPAIVAGLSHELGKIAPGYLDTMVVLDTDWELKQLIGLS</sequence>
<comment type="similarity">
    <text evidence="1 5">Belongs to the metallo-dependent hydrolases superfamily. NagA family.</text>
</comment>
<evidence type="ECO:0000256" key="5">
    <source>
        <dbReference type="PIRNR" id="PIRNR038994"/>
    </source>
</evidence>
<keyword evidence="4 5" id="KW-0119">Carbohydrate metabolism</keyword>
<dbReference type="Gene3D" id="2.30.40.10">
    <property type="entry name" value="Urease, subunit C, domain 1"/>
    <property type="match status" value="1"/>
</dbReference>
<evidence type="ECO:0000256" key="7">
    <source>
        <dbReference type="PIRSR" id="PIRSR038994-2"/>
    </source>
</evidence>
<dbReference type="NCBIfam" id="TIGR00221">
    <property type="entry name" value="nagA"/>
    <property type="match status" value="1"/>
</dbReference>
<dbReference type="InterPro" id="IPR003764">
    <property type="entry name" value="GlcNAc_6-P_deAcase"/>
</dbReference>
<keyword evidence="3 5" id="KW-0378">Hydrolase</keyword>
<dbReference type="GO" id="GO:0006046">
    <property type="term" value="P:N-acetylglucosamine catabolic process"/>
    <property type="evidence" value="ECO:0007669"/>
    <property type="project" value="TreeGrafter"/>
</dbReference>
<name>A0A1G7UIP5_CHIFI</name>
<dbReference type="OrthoDB" id="9776488at2"/>
<gene>
    <name evidence="10" type="ORF">SAMN04488121_104395</name>
</gene>
<feature type="active site" description="Proton donor/acceptor" evidence="6">
    <location>
        <position position="272"/>
    </location>
</feature>
<evidence type="ECO:0000256" key="8">
    <source>
        <dbReference type="PIRSR" id="PIRSR038994-3"/>
    </source>
</evidence>
<feature type="binding site" evidence="7">
    <location>
        <position position="250"/>
    </location>
    <ligand>
        <name>substrate</name>
    </ligand>
</feature>
<reference evidence="10 11" key="1">
    <citation type="submission" date="2016-10" db="EMBL/GenBank/DDBJ databases">
        <authorList>
            <person name="de Groot N.N."/>
        </authorList>
    </citation>
    <scope>NUCLEOTIDE SEQUENCE [LARGE SCALE GENOMIC DNA]</scope>
    <source>
        <strain evidence="10 11">DSM 527</strain>
    </source>
</reference>